<accession>A0A7W7B456</accession>
<evidence type="ECO:0000259" key="3">
    <source>
        <dbReference type="Pfam" id="PF23666"/>
    </source>
</evidence>
<evidence type="ECO:0008006" key="6">
    <source>
        <dbReference type="Google" id="ProtNLM"/>
    </source>
</evidence>
<feature type="domain" description="Rcc01698-like C-terminal" evidence="3">
    <location>
        <begin position="486"/>
        <end position="579"/>
    </location>
</feature>
<keyword evidence="5" id="KW-1185">Reference proteome</keyword>
<feature type="region of interest" description="Disordered" evidence="1">
    <location>
        <begin position="397"/>
        <end position="420"/>
    </location>
</feature>
<dbReference type="Proteomes" id="UP000566324">
    <property type="component" value="Unassembled WGS sequence"/>
</dbReference>
<organism evidence="4 5">
    <name type="scientific">Sphingosinicella soli</name>
    <dbReference type="NCBI Taxonomy" id="333708"/>
    <lineage>
        <taxon>Bacteria</taxon>
        <taxon>Pseudomonadati</taxon>
        <taxon>Pseudomonadota</taxon>
        <taxon>Alphaproteobacteria</taxon>
        <taxon>Sphingomonadales</taxon>
        <taxon>Sphingosinicellaceae</taxon>
        <taxon>Sphingosinicella</taxon>
    </lineage>
</organism>
<evidence type="ECO:0000313" key="5">
    <source>
        <dbReference type="Proteomes" id="UP000566324"/>
    </source>
</evidence>
<reference evidence="4 5" key="1">
    <citation type="submission" date="2020-08" db="EMBL/GenBank/DDBJ databases">
        <title>Genomic Encyclopedia of Type Strains, Phase IV (KMG-IV): sequencing the most valuable type-strain genomes for metagenomic binning, comparative biology and taxonomic classification.</title>
        <authorList>
            <person name="Goeker M."/>
        </authorList>
    </citation>
    <scope>NUCLEOTIDE SEQUENCE [LARGE SCALE GENOMIC DNA]</scope>
    <source>
        <strain evidence="4 5">DSM 17328</strain>
    </source>
</reference>
<evidence type="ECO:0000313" key="4">
    <source>
        <dbReference type="EMBL" id="MBB4633657.1"/>
    </source>
</evidence>
<gene>
    <name evidence="4" type="ORF">GGQ98_003306</name>
</gene>
<evidence type="ECO:0000256" key="1">
    <source>
        <dbReference type="SAM" id="MobiDB-lite"/>
    </source>
</evidence>
<proteinExistence type="predicted"/>
<dbReference type="InterPro" id="IPR056490">
    <property type="entry name" value="Rcc01698_C"/>
</dbReference>
<dbReference type="Pfam" id="PF13550">
    <property type="entry name" value="Phage-tail_3"/>
    <property type="match status" value="1"/>
</dbReference>
<sequence length="736" mass="75987">MATLVLTTIGAIVGGPIGAGIGAIAGSAIDGMLFAPKGRSGPRLDDLTVQSSAYGVPHPRLYGTTRAAGNVIWSRGLAETAHRSGGGKRSGGRTTTYSYSASFAVAISARPIVGIGRIWADGKLLRGAAGDMTAEGSIRIYTGSETQAADALIVAAEGAANAPAYRGLAYAVFEDLQLADFANRIPNLSFEVISDAAPPTLAAILDDLAVAAGVRITTSGLSTPLPGFAAATNAPLSTWVATLGELGDVRALGGTRVHLHDDSVETDIVLDGAWLVEGENRYSIACRSGDAPASVTFGYLDIARDYQAGTQRAFRPGAAGREDHGSLPVAFSAGAAKGAAQTMLQRLWARRETAEFRLGYRALSLQPGDRLRDRDGRRWEIRRTAFEAMTIALEAEPVTSGAAGDAAADGGRAETGADAPQGETHFHAFELPPIAGDVPTAPRLWIAAGGTGSGWRRAEIWLSGDAGASWSSVGMASGGASGGVPMGTALSALPSADPTRWDEASALEVELISDAMWLESRPALSVLAGANLALVGDELIQFRSAVPIAPRRFRLSGLLRARKASEAAIAAHAPGERFILLESPALFPVDLSPDTIGTDVTVRLVPPGTSAADSPQTVCRVAGRALLPLSPVHGAARVLADGAVAFSWIRRSRAGFGWIDGADAPLGEEREGYAVRCSIGDDAVTGEVSEAGWTLSASEQTAAFGTLPATVRLEVRQLSAAVGAGAPFAADFILNR</sequence>
<evidence type="ECO:0000259" key="2">
    <source>
        <dbReference type="Pfam" id="PF13550"/>
    </source>
</evidence>
<dbReference type="RefSeq" id="WP_184071467.1">
    <property type="nucleotide sequence ID" value="NZ_JACHNZ010000051.1"/>
</dbReference>
<feature type="compositionally biased region" description="Low complexity" evidence="1">
    <location>
        <begin position="401"/>
        <end position="419"/>
    </location>
</feature>
<dbReference type="AlphaFoldDB" id="A0A7W7B456"/>
<dbReference type="Pfam" id="PF23666">
    <property type="entry name" value="Rcc01698_C"/>
    <property type="match status" value="1"/>
</dbReference>
<protein>
    <recommendedName>
        <fullName evidence="6">Tip attachment protein J domain-containing protein</fullName>
    </recommendedName>
</protein>
<dbReference type="InterPro" id="IPR032876">
    <property type="entry name" value="J_dom"/>
</dbReference>
<name>A0A7W7B456_9SPHN</name>
<feature type="domain" description="Tip attachment protein J" evidence="2">
    <location>
        <begin position="288"/>
        <end position="383"/>
    </location>
</feature>
<comment type="caution">
    <text evidence="4">The sequence shown here is derived from an EMBL/GenBank/DDBJ whole genome shotgun (WGS) entry which is preliminary data.</text>
</comment>
<dbReference type="EMBL" id="JACHNZ010000051">
    <property type="protein sequence ID" value="MBB4633657.1"/>
    <property type="molecule type" value="Genomic_DNA"/>
</dbReference>